<proteinExistence type="inferred from homology"/>
<dbReference type="PANTHER" id="PTHR22298">
    <property type="entry name" value="ENDO-1,4-BETA-GLUCANASE"/>
    <property type="match status" value="1"/>
</dbReference>
<keyword evidence="9" id="KW-1185">Reference proteome</keyword>
<dbReference type="Gene3D" id="1.50.10.10">
    <property type="match status" value="1"/>
</dbReference>
<dbReference type="SUPFAM" id="SSF81296">
    <property type="entry name" value="E set domains"/>
    <property type="match status" value="1"/>
</dbReference>
<gene>
    <name evidence="8" type="ORF">JCM19231_3022</name>
</gene>
<dbReference type="GO" id="GO:0000272">
    <property type="term" value="P:polysaccharide catabolic process"/>
    <property type="evidence" value="ECO:0007669"/>
    <property type="project" value="UniProtKB-KW"/>
</dbReference>
<evidence type="ECO:0000256" key="5">
    <source>
        <dbReference type="ARBA" id="ARBA00023326"/>
    </source>
</evidence>
<dbReference type="AlphaFoldDB" id="A0A0B8NW61"/>
<name>A0A0B8NW61_9VIBR</name>
<feature type="domain" description="Cellulase Ig-like" evidence="7">
    <location>
        <begin position="2"/>
        <end position="82"/>
    </location>
</feature>
<dbReference type="Pfam" id="PF02927">
    <property type="entry name" value="CelD_N"/>
    <property type="match status" value="1"/>
</dbReference>
<evidence type="ECO:0000259" key="7">
    <source>
        <dbReference type="Pfam" id="PF02927"/>
    </source>
</evidence>
<organism evidence="8 9">
    <name type="scientific">Vibrio ishigakensis</name>
    <dbReference type="NCBI Taxonomy" id="1481914"/>
    <lineage>
        <taxon>Bacteria</taxon>
        <taxon>Pseudomonadati</taxon>
        <taxon>Pseudomonadota</taxon>
        <taxon>Gammaproteobacteria</taxon>
        <taxon>Vibrionales</taxon>
        <taxon>Vibrionaceae</taxon>
        <taxon>Vibrio</taxon>
    </lineage>
</organism>
<evidence type="ECO:0000256" key="4">
    <source>
        <dbReference type="ARBA" id="ARBA00023295"/>
    </source>
</evidence>
<evidence type="ECO:0000256" key="2">
    <source>
        <dbReference type="ARBA" id="ARBA00022801"/>
    </source>
</evidence>
<dbReference type="InterPro" id="IPR012341">
    <property type="entry name" value="6hp_glycosidase-like_sf"/>
</dbReference>
<feature type="domain" description="Glycoside hydrolase family 9" evidence="6">
    <location>
        <begin position="96"/>
        <end position="491"/>
    </location>
</feature>
<evidence type="ECO:0000256" key="1">
    <source>
        <dbReference type="ARBA" id="ARBA00007072"/>
    </source>
</evidence>
<keyword evidence="5" id="KW-0624">Polysaccharide degradation</keyword>
<dbReference type="GO" id="GO:0008422">
    <property type="term" value="F:beta-glucosidase activity"/>
    <property type="evidence" value="ECO:0007669"/>
    <property type="project" value="UniProtKB-EC"/>
</dbReference>
<dbReference type="GO" id="GO:0008810">
    <property type="term" value="F:cellulase activity"/>
    <property type="evidence" value="ECO:0007669"/>
    <property type="project" value="InterPro"/>
</dbReference>
<evidence type="ECO:0000259" key="6">
    <source>
        <dbReference type="Pfam" id="PF00759"/>
    </source>
</evidence>
<reference evidence="8 9" key="2">
    <citation type="submission" date="2015-01" db="EMBL/GenBank/DDBJ databases">
        <authorList>
            <consortium name="NBRP consortium"/>
            <person name="Sawabe T."/>
            <person name="Meirelles P."/>
            <person name="Feng G."/>
            <person name="Sayaka M."/>
            <person name="Hattori M."/>
            <person name="Ohkuma M."/>
        </authorList>
    </citation>
    <scope>NUCLEOTIDE SEQUENCE [LARGE SCALE GENOMIC DNA]</scope>
    <source>
        <strain evidence="9">JCM 19231</strain>
    </source>
</reference>
<keyword evidence="2 8" id="KW-0378">Hydrolase</keyword>
<dbReference type="InterPro" id="IPR001701">
    <property type="entry name" value="Glyco_hydro_9"/>
</dbReference>
<dbReference type="Gene3D" id="2.60.40.10">
    <property type="entry name" value="Immunoglobulins"/>
    <property type="match status" value="1"/>
</dbReference>
<dbReference type="InterPro" id="IPR004197">
    <property type="entry name" value="Cellulase_Ig-like"/>
</dbReference>
<dbReference type="InterPro" id="IPR008928">
    <property type="entry name" value="6-hairpin_glycosidase_sf"/>
</dbReference>
<dbReference type="EC" id="3.2.1.21" evidence="8"/>
<sequence length="560" mass="63258">MKILINHLGFSTNSPKHGVVISDQPLISKCVQLIRTSDHSIALQVPLDEAQLVDNWQVGYCHSFDFSSLNDASEYYVKLDSTHSHTFSLEPQLLFKRTFSDLLHYFKSQRCSGIYEESDKNAKVYGSDETRDVSGGWYDASGDVSKYLSHLSYANYLNPQQIPLVVWSLVQSLEAIEHTEFEQAFTRLRLIEEAKFGADFLIRMQHESGFFYMTLFDKWSKDTEQRELCAYQTQDGHKGADYQAGFRQGGGMAIAALAATYRISQQPNYLKSAELGYHHLKEYNLKYLDNGEANIIDEYCALLACIELFKASDKQEYLAEARGWANALMARQQSDAKQQNFWSASPERPYYHASDAGLPVIALCHYLAIETDELLKQECQQTIQSAITFELEISQEVANPFGYPRQYVKDVGGEKRSSFFISQDNESGYWWQGENARLGSLACMGLVAKPLLDSSSQSKISAYSNKCLNWILGANPYDICMLDGHGRNNPDYLPELGFFNAKGGICNGITAGFDDPNGIAFKPEAQADNMAQNWRWGEQWIPHAAWFMLAVSLTAKEESL</sequence>
<comment type="caution">
    <text evidence="8">The sequence shown here is derived from an EMBL/GenBank/DDBJ whole genome shotgun (WGS) entry which is preliminary data.</text>
</comment>
<dbReference type="InterPro" id="IPR014756">
    <property type="entry name" value="Ig_E-set"/>
</dbReference>
<dbReference type="SUPFAM" id="SSF48208">
    <property type="entry name" value="Six-hairpin glycosidases"/>
    <property type="match status" value="1"/>
</dbReference>
<dbReference type="EMBL" id="BBRZ01000031">
    <property type="protein sequence ID" value="GAM56522.1"/>
    <property type="molecule type" value="Genomic_DNA"/>
</dbReference>
<protein>
    <submittedName>
        <fullName evidence="8">Glucosamine-link cellobiase</fullName>
        <ecNumber evidence="8">3.2.1.21</ecNumber>
    </submittedName>
</protein>
<accession>A0A0B8NW61</accession>
<evidence type="ECO:0000313" key="9">
    <source>
        <dbReference type="Proteomes" id="UP000031671"/>
    </source>
</evidence>
<evidence type="ECO:0000256" key="3">
    <source>
        <dbReference type="ARBA" id="ARBA00023277"/>
    </source>
</evidence>
<dbReference type="RefSeq" id="WP_261833933.1">
    <property type="nucleotide sequence ID" value="NZ_AP024881.1"/>
</dbReference>
<reference evidence="8 9" key="1">
    <citation type="submission" date="2015-01" db="EMBL/GenBank/DDBJ databases">
        <title>Vibrio sp. C1 JCM 19231 whole genome shotgun sequence.</title>
        <authorList>
            <person name="Sawabe T."/>
            <person name="Meirelles P."/>
            <person name="Feng G."/>
            <person name="Sayaka M."/>
            <person name="Hattori M."/>
            <person name="Ohkuma M."/>
        </authorList>
    </citation>
    <scope>NUCLEOTIDE SEQUENCE [LARGE SCALE GENOMIC DNA]</scope>
    <source>
        <strain evidence="9">JCM 19231</strain>
    </source>
</reference>
<evidence type="ECO:0000313" key="8">
    <source>
        <dbReference type="EMBL" id="GAM56522.1"/>
    </source>
</evidence>
<comment type="similarity">
    <text evidence="1">Belongs to the glycosyl hydrolase 9 (cellulase E) family.</text>
</comment>
<keyword evidence="3" id="KW-0119">Carbohydrate metabolism</keyword>
<dbReference type="CDD" id="cd02850">
    <property type="entry name" value="E_set_Cellulase_N"/>
    <property type="match status" value="1"/>
</dbReference>
<dbReference type="InterPro" id="IPR013783">
    <property type="entry name" value="Ig-like_fold"/>
</dbReference>
<keyword evidence="4 8" id="KW-0326">Glycosidase</keyword>
<dbReference type="Pfam" id="PF00759">
    <property type="entry name" value="Glyco_hydro_9"/>
    <property type="match status" value="1"/>
</dbReference>
<dbReference type="Proteomes" id="UP000031671">
    <property type="component" value="Unassembled WGS sequence"/>
</dbReference>